<dbReference type="InterPro" id="IPR050317">
    <property type="entry name" value="Plant_Fungal_Acyltransferase"/>
</dbReference>
<evidence type="ECO:0000256" key="1">
    <source>
        <dbReference type="ARBA" id="ARBA00009861"/>
    </source>
</evidence>
<proteinExistence type="inferred from homology"/>
<protein>
    <submittedName>
        <fullName evidence="2">Uncharacterized protein</fullName>
    </submittedName>
</protein>
<comment type="similarity">
    <text evidence="1">Belongs to the plant acyltransferase family.</text>
</comment>
<organism evidence="2 3">
    <name type="scientific">Riccia sorocarpa</name>
    <dbReference type="NCBI Taxonomy" id="122646"/>
    <lineage>
        <taxon>Eukaryota</taxon>
        <taxon>Viridiplantae</taxon>
        <taxon>Streptophyta</taxon>
        <taxon>Embryophyta</taxon>
        <taxon>Marchantiophyta</taxon>
        <taxon>Marchantiopsida</taxon>
        <taxon>Marchantiidae</taxon>
        <taxon>Marchantiales</taxon>
        <taxon>Ricciaceae</taxon>
        <taxon>Riccia</taxon>
    </lineage>
</organism>
<dbReference type="EMBL" id="JBJQOH010000004">
    <property type="protein sequence ID" value="KAL3689749.1"/>
    <property type="molecule type" value="Genomic_DNA"/>
</dbReference>
<dbReference type="Pfam" id="PF02458">
    <property type="entry name" value="Transferase"/>
    <property type="match status" value="1"/>
</dbReference>
<name>A0ABD3HK42_9MARC</name>
<dbReference type="AlphaFoldDB" id="A0ABD3HK42"/>
<dbReference type="PANTHER" id="PTHR31642">
    <property type="entry name" value="TRICHOTHECENE 3-O-ACETYLTRANSFERASE"/>
    <property type="match status" value="1"/>
</dbReference>
<comment type="caution">
    <text evidence="2">The sequence shown here is derived from an EMBL/GenBank/DDBJ whole genome shotgun (WGS) entry which is preliminary data.</text>
</comment>
<dbReference type="PANTHER" id="PTHR31642:SF160">
    <property type="entry name" value="HXXXD-TYPE ACYL-TRANSFERASE FAMILY PROTEIN"/>
    <property type="match status" value="1"/>
</dbReference>
<sequence>MASKWTTISTHVVEPEVKRDPDWMECSPLDYVALGYKSHLFLYKPDSAAGSVPQIDRLVDSLGKTLTLFYPFAGRLIRNVKFERPRLHCNNAGALFTHKRYHGVASELIDEENFLPTDELAGVRENGITPWRPVYDPSGLPTLLIQVTDFDCGSRCVSVSFSHQVADAFAFLHFLSSWAEICRGEQVSSVPVHDRSLLSRRKSSPVLDEGAPVRFLNNQMKDPVVVQFKDPEHGKSLKTMKLTNTRMQELKAQGVRDCDGTGVNPTSTDCVSANLWRWVAEKREYKPDDVLAFHTYVNLRSRLKNFPQNYFGNGVIVACCSLTVQELRSKSLGELAAVIQEANKAVNEDLVRDWIDWNAVNKFHLWSVGDEPVMLGDPNVMYHVLRASYVNRASFYDLDFGTGKPSASLRNDMVQLIGGIWVMPSSKPGELRVEVYAENQLLDKLPEVM</sequence>
<keyword evidence="3" id="KW-1185">Reference proteome</keyword>
<reference evidence="2 3" key="1">
    <citation type="submission" date="2024-09" db="EMBL/GenBank/DDBJ databases">
        <title>Chromosome-scale assembly of Riccia sorocarpa.</title>
        <authorList>
            <person name="Paukszto L."/>
        </authorList>
    </citation>
    <scope>NUCLEOTIDE SEQUENCE [LARGE SCALE GENOMIC DNA]</scope>
    <source>
        <strain evidence="2">LP-2024</strain>
        <tissue evidence="2">Aerial parts of the thallus</tissue>
    </source>
</reference>
<accession>A0ABD3HK42</accession>
<dbReference type="Proteomes" id="UP001633002">
    <property type="component" value="Unassembled WGS sequence"/>
</dbReference>
<dbReference type="Gene3D" id="3.30.559.10">
    <property type="entry name" value="Chloramphenicol acetyltransferase-like domain"/>
    <property type="match status" value="2"/>
</dbReference>
<evidence type="ECO:0000313" key="2">
    <source>
        <dbReference type="EMBL" id="KAL3689749.1"/>
    </source>
</evidence>
<gene>
    <name evidence="2" type="ORF">R1sor_016058</name>
</gene>
<evidence type="ECO:0000313" key="3">
    <source>
        <dbReference type="Proteomes" id="UP001633002"/>
    </source>
</evidence>
<dbReference type="InterPro" id="IPR023213">
    <property type="entry name" value="CAT-like_dom_sf"/>
</dbReference>